<keyword evidence="2" id="KW-0645">Protease</keyword>
<name>A0A2X0N2K0_9BASI</name>
<evidence type="ECO:0000256" key="6">
    <source>
        <dbReference type="ARBA" id="ARBA00022833"/>
    </source>
</evidence>
<dbReference type="GO" id="GO:0006508">
    <property type="term" value="P:proteolysis"/>
    <property type="evidence" value="ECO:0007669"/>
    <property type="project" value="UniProtKB-KW"/>
</dbReference>
<evidence type="ECO:0000256" key="2">
    <source>
        <dbReference type="ARBA" id="ARBA00022670"/>
    </source>
</evidence>
<feature type="region of interest" description="Disordered" evidence="9">
    <location>
        <begin position="54"/>
        <end position="73"/>
    </location>
</feature>
<dbReference type="STRING" id="289078.A0A2X0N2K0"/>
<dbReference type="EMBL" id="FMWP01000011">
    <property type="protein sequence ID" value="SCZ87882.1"/>
    <property type="molecule type" value="Genomic_DNA"/>
</dbReference>
<evidence type="ECO:0000256" key="4">
    <source>
        <dbReference type="ARBA" id="ARBA00022729"/>
    </source>
</evidence>
<dbReference type="OrthoDB" id="536211at2759"/>
<dbReference type="Pfam" id="PF05572">
    <property type="entry name" value="Peptidase_M43"/>
    <property type="match status" value="1"/>
</dbReference>
<keyword evidence="6" id="KW-0862">Zinc</keyword>
<sequence>MPSCSSSVPTHHFSNMRISSLVCTLSAVATTTPALVSASFTKVHLQVNRTHRATHALSAGRGDSNPCGTTGGPDPNVEKLISVQVAKLNAKAELGASKTSRSGNLTFQTFCPAAQSQHITYVKVYWHQIVVDKTPEGGLLSQDRLNSQINTVNQFFDNNSFPFRLHLDPQDVAVVVDATTSQNYVVEGEADVNFKKPLRRGTGKDLNIYSVMNLGSWKETPRVNLNIFSVAIGWGTYPWYYANGNEDVKAIDGVTIVNAVIGPDQDATAQGRPTTEGKALAHEALHWIGGLLHTFQGNNCSGDGDYVADTRPQSASANGECPGPGTKFQLSCSATASEAPQSLQYAFDNYDNIMDYSGEACKAKITCGQMTRAIAMWNQYRAGT</sequence>
<evidence type="ECO:0000313" key="11">
    <source>
        <dbReference type="EMBL" id="SCZ87882.1"/>
    </source>
</evidence>
<reference evidence="12" key="1">
    <citation type="submission" date="2016-10" db="EMBL/GenBank/DDBJ databases">
        <authorList>
            <person name="Jeantristanb JTB J.-T."/>
            <person name="Ricardo R."/>
        </authorList>
    </citation>
    <scope>NUCLEOTIDE SEQUENCE [LARGE SCALE GENOMIC DNA]</scope>
</reference>
<keyword evidence="3" id="KW-0479">Metal-binding</keyword>
<evidence type="ECO:0000256" key="9">
    <source>
        <dbReference type="SAM" id="MobiDB-lite"/>
    </source>
</evidence>
<evidence type="ECO:0000256" key="3">
    <source>
        <dbReference type="ARBA" id="ARBA00022723"/>
    </source>
</evidence>
<proteinExistence type="inferred from homology"/>
<dbReference type="AlphaFoldDB" id="A0A2X0N2K0"/>
<keyword evidence="12" id="KW-1185">Reference proteome</keyword>
<evidence type="ECO:0000259" key="10">
    <source>
        <dbReference type="Pfam" id="PF05572"/>
    </source>
</evidence>
<dbReference type="GO" id="GO:0046872">
    <property type="term" value="F:metal ion binding"/>
    <property type="evidence" value="ECO:0007669"/>
    <property type="project" value="UniProtKB-KW"/>
</dbReference>
<dbReference type="Proteomes" id="UP000249723">
    <property type="component" value="Unassembled WGS sequence"/>
</dbReference>
<keyword evidence="7" id="KW-0482">Metalloprotease</keyword>
<dbReference type="InterPro" id="IPR024079">
    <property type="entry name" value="MetalloPept_cat_dom_sf"/>
</dbReference>
<evidence type="ECO:0000256" key="7">
    <source>
        <dbReference type="ARBA" id="ARBA00023049"/>
    </source>
</evidence>
<comment type="similarity">
    <text evidence="1">Belongs to the peptidase M43B family.</text>
</comment>
<dbReference type="Gene3D" id="3.40.390.10">
    <property type="entry name" value="Collagenase (Catalytic Domain)"/>
    <property type="match status" value="1"/>
</dbReference>
<dbReference type="GO" id="GO:0008237">
    <property type="term" value="F:metallopeptidase activity"/>
    <property type="evidence" value="ECO:0007669"/>
    <property type="project" value="UniProtKB-KW"/>
</dbReference>
<evidence type="ECO:0000256" key="5">
    <source>
        <dbReference type="ARBA" id="ARBA00022801"/>
    </source>
</evidence>
<dbReference type="InterPro" id="IPR008754">
    <property type="entry name" value="Peptidase_M43"/>
</dbReference>
<protein>
    <submittedName>
        <fullName evidence="11">BZ3500_MvSof-1268-A1-R1_Chr2-3g05350 protein</fullName>
    </submittedName>
</protein>
<organism evidence="11 12">
    <name type="scientific">Microbotryum saponariae</name>
    <dbReference type="NCBI Taxonomy" id="289078"/>
    <lineage>
        <taxon>Eukaryota</taxon>
        <taxon>Fungi</taxon>
        <taxon>Dikarya</taxon>
        <taxon>Basidiomycota</taxon>
        <taxon>Pucciniomycotina</taxon>
        <taxon>Microbotryomycetes</taxon>
        <taxon>Microbotryales</taxon>
        <taxon>Microbotryaceae</taxon>
        <taxon>Microbotryum</taxon>
    </lineage>
</organism>
<keyword evidence="5" id="KW-0378">Hydrolase</keyword>
<keyword evidence="4" id="KW-0732">Signal</keyword>
<evidence type="ECO:0000256" key="8">
    <source>
        <dbReference type="ARBA" id="ARBA00023157"/>
    </source>
</evidence>
<dbReference type="PANTHER" id="PTHR47466">
    <property type="match status" value="1"/>
</dbReference>
<dbReference type="PANTHER" id="PTHR47466:SF1">
    <property type="entry name" value="METALLOPROTEASE MEP1 (AFU_ORTHOLOGUE AFUA_1G07730)-RELATED"/>
    <property type="match status" value="1"/>
</dbReference>
<gene>
    <name evidence="11" type="ORF">BZ3500_MVSOF-1268-A1-R1_CHR2-3G05350</name>
</gene>
<evidence type="ECO:0000256" key="1">
    <source>
        <dbReference type="ARBA" id="ARBA00008721"/>
    </source>
</evidence>
<accession>A0A2X0N2K0</accession>
<keyword evidence="8" id="KW-1015">Disulfide bond</keyword>
<evidence type="ECO:0000313" key="12">
    <source>
        <dbReference type="Proteomes" id="UP000249723"/>
    </source>
</evidence>
<feature type="domain" description="Peptidase M43 pregnancy-associated plasma-A" evidence="10">
    <location>
        <begin position="276"/>
        <end position="374"/>
    </location>
</feature>